<name>A0A4C1WUS7_EUMVA</name>
<accession>A0A4C1WUS7</accession>
<dbReference type="AlphaFoldDB" id="A0A4C1WUS7"/>
<organism evidence="1 2">
    <name type="scientific">Eumeta variegata</name>
    <name type="common">Bagworm moth</name>
    <name type="synonym">Eumeta japonica</name>
    <dbReference type="NCBI Taxonomy" id="151549"/>
    <lineage>
        <taxon>Eukaryota</taxon>
        <taxon>Metazoa</taxon>
        <taxon>Ecdysozoa</taxon>
        <taxon>Arthropoda</taxon>
        <taxon>Hexapoda</taxon>
        <taxon>Insecta</taxon>
        <taxon>Pterygota</taxon>
        <taxon>Neoptera</taxon>
        <taxon>Endopterygota</taxon>
        <taxon>Lepidoptera</taxon>
        <taxon>Glossata</taxon>
        <taxon>Ditrysia</taxon>
        <taxon>Tineoidea</taxon>
        <taxon>Psychidae</taxon>
        <taxon>Oiketicinae</taxon>
        <taxon>Eumeta</taxon>
    </lineage>
</organism>
<gene>
    <name evidence="1" type="ORF">EVAR_90200_1</name>
</gene>
<dbReference type="Proteomes" id="UP000299102">
    <property type="component" value="Unassembled WGS sequence"/>
</dbReference>
<comment type="caution">
    <text evidence="1">The sequence shown here is derived from an EMBL/GenBank/DDBJ whole genome shotgun (WGS) entry which is preliminary data.</text>
</comment>
<proteinExistence type="predicted"/>
<sequence length="174" mass="19502">MRSLAKQMPDVIEVTFAERACRRRVRILLRHDDASSQARIRHRHLCLLNRRRSQPIQQAIRKSNMSPQIKPLTSSPGGNIEPSVLVQDAGTAPATSVDNSSELILIRSLGCLSERSRGHCRRKVNGEGLIFPSFPKFSAPPERKLQLCWRIESEISVWNEARAHCATSSPDVAS</sequence>
<keyword evidence="2" id="KW-1185">Reference proteome</keyword>
<dbReference type="EMBL" id="BGZK01000662">
    <property type="protein sequence ID" value="GBP55178.1"/>
    <property type="molecule type" value="Genomic_DNA"/>
</dbReference>
<evidence type="ECO:0000313" key="2">
    <source>
        <dbReference type="Proteomes" id="UP000299102"/>
    </source>
</evidence>
<protein>
    <submittedName>
        <fullName evidence="1">Uncharacterized protein</fullName>
    </submittedName>
</protein>
<reference evidence="1 2" key="1">
    <citation type="journal article" date="2019" name="Commun. Biol.">
        <title>The bagworm genome reveals a unique fibroin gene that provides high tensile strength.</title>
        <authorList>
            <person name="Kono N."/>
            <person name="Nakamura H."/>
            <person name="Ohtoshi R."/>
            <person name="Tomita M."/>
            <person name="Numata K."/>
            <person name="Arakawa K."/>
        </authorList>
    </citation>
    <scope>NUCLEOTIDE SEQUENCE [LARGE SCALE GENOMIC DNA]</scope>
</reference>
<evidence type="ECO:0000313" key="1">
    <source>
        <dbReference type="EMBL" id="GBP55178.1"/>
    </source>
</evidence>